<dbReference type="PANTHER" id="PTHR31252">
    <property type="entry name" value="DUF4419 DOMAIN-CONTAINING PROTEIN"/>
    <property type="match status" value="1"/>
</dbReference>
<protein>
    <submittedName>
        <fullName evidence="1">Uncharacterized protein</fullName>
    </submittedName>
</protein>
<dbReference type="KEGG" id="dpp:DICPUDRAFT_76541"/>
<dbReference type="STRING" id="5786.F0ZDX5"/>
<dbReference type="Proteomes" id="UP000001064">
    <property type="component" value="Unassembled WGS sequence"/>
</dbReference>
<dbReference type="VEuPathDB" id="AmoebaDB:DICPUDRAFT_76541"/>
<dbReference type="OrthoDB" id="9978173at2759"/>
<gene>
    <name evidence="1" type="ORF">DICPUDRAFT_76541</name>
</gene>
<keyword evidence="2" id="KW-1185">Reference proteome</keyword>
<dbReference type="PANTHER" id="PTHR31252:SF4">
    <property type="entry name" value="DUF4419 DOMAIN-CONTAINING PROTEIN"/>
    <property type="match status" value="1"/>
</dbReference>
<proteinExistence type="predicted"/>
<evidence type="ECO:0000313" key="1">
    <source>
        <dbReference type="EMBL" id="EGC37875.1"/>
    </source>
</evidence>
<evidence type="ECO:0000313" key="2">
    <source>
        <dbReference type="Proteomes" id="UP000001064"/>
    </source>
</evidence>
<dbReference type="AlphaFoldDB" id="F0ZDX5"/>
<dbReference type="InParanoid" id="F0ZDX5"/>
<accession>F0ZDX5</accession>
<name>F0ZDX5_DICPU</name>
<dbReference type="Pfam" id="PF14388">
    <property type="entry name" value="DUF4419"/>
    <property type="match status" value="1"/>
</dbReference>
<sequence length="407" mass="46940">MSITFKVSNVNENILNLKQFNIKPFIQDFLKTQVISDRNFYMEGYRKILNEKLSKEEEKKKLDQLFIDSENYSIEFKEQKKRNETADFRVLSSSFKINDQKSLDVDGLKEVGPNSFVYSCWKAYNQHHHLEIRPDDVYMSIMVQFSLYVNKHAETFRDRLVDFQGKEKLEVLTDDPILTADHGKLTLELSQKIKSRIKDPSIADWVIPNFSTTTDSDRVAFASVLLSTMKKFFNYSMKTRCGLPSVTLLGTVDDWSNLKQRLQKLKEFNIESNNKEESNLMDKWLSYLEPILDQLVLTASGSPDLQWWNSIAHREQGSGTDRLSGWLSSFCCFNSDGDWNVSPQSDSKWPTISYNTISNGFVNTPVLLIDGDGTEYNSTLFSGHIATTTNQTKIKPSIDWFLLLDPK</sequence>
<dbReference type="OMA" id="GHMAINI"/>
<organism evidence="1 2">
    <name type="scientific">Dictyostelium purpureum</name>
    <name type="common">Slime mold</name>
    <dbReference type="NCBI Taxonomy" id="5786"/>
    <lineage>
        <taxon>Eukaryota</taxon>
        <taxon>Amoebozoa</taxon>
        <taxon>Evosea</taxon>
        <taxon>Eumycetozoa</taxon>
        <taxon>Dictyostelia</taxon>
        <taxon>Dictyosteliales</taxon>
        <taxon>Dictyosteliaceae</taxon>
        <taxon>Dictyostelium</taxon>
    </lineage>
</organism>
<dbReference type="EMBL" id="GL870989">
    <property type="protein sequence ID" value="EGC37875.1"/>
    <property type="molecule type" value="Genomic_DNA"/>
</dbReference>
<dbReference type="GeneID" id="10503205"/>
<dbReference type="InterPro" id="IPR025533">
    <property type="entry name" value="DUF4419"/>
</dbReference>
<dbReference type="FunCoup" id="F0ZDX5">
    <property type="interactions" value="3"/>
</dbReference>
<dbReference type="eggNOG" id="ENOG502RPX4">
    <property type="taxonomic scope" value="Eukaryota"/>
</dbReference>
<reference evidence="2" key="1">
    <citation type="journal article" date="2011" name="Genome Biol.">
        <title>Comparative genomics of the social amoebae Dictyostelium discoideum and Dictyostelium purpureum.</title>
        <authorList>
            <consortium name="US DOE Joint Genome Institute (JGI-PGF)"/>
            <person name="Sucgang R."/>
            <person name="Kuo A."/>
            <person name="Tian X."/>
            <person name="Salerno W."/>
            <person name="Parikh A."/>
            <person name="Feasley C.L."/>
            <person name="Dalin E."/>
            <person name="Tu H."/>
            <person name="Huang E."/>
            <person name="Barry K."/>
            <person name="Lindquist E."/>
            <person name="Shapiro H."/>
            <person name="Bruce D."/>
            <person name="Schmutz J."/>
            <person name="Salamov A."/>
            <person name="Fey P."/>
            <person name="Gaudet P."/>
            <person name="Anjard C."/>
            <person name="Babu M.M."/>
            <person name="Basu S."/>
            <person name="Bushmanova Y."/>
            <person name="van der Wel H."/>
            <person name="Katoh-Kurasawa M."/>
            <person name="Dinh C."/>
            <person name="Coutinho P.M."/>
            <person name="Saito T."/>
            <person name="Elias M."/>
            <person name="Schaap P."/>
            <person name="Kay R.R."/>
            <person name="Henrissat B."/>
            <person name="Eichinger L."/>
            <person name="Rivero F."/>
            <person name="Putnam N.H."/>
            <person name="West C.M."/>
            <person name="Loomis W.F."/>
            <person name="Chisholm R.L."/>
            <person name="Shaulsky G."/>
            <person name="Strassmann J.E."/>
            <person name="Queller D.C."/>
            <person name="Kuspa A."/>
            <person name="Grigoriev I.V."/>
        </authorList>
    </citation>
    <scope>NUCLEOTIDE SEQUENCE [LARGE SCALE GENOMIC DNA]</scope>
    <source>
        <strain evidence="2">QSDP1</strain>
    </source>
</reference>
<dbReference type="RefSeq" id="XP_003285625.1">
    <property type="nucleotide sequence ID" value="XM_003285577.1"/>
</dbReference>